<dbReference type="AlphaFoldDB" id="A0A1J7BK39"/>
<evidence type="ECO:0000313" key="1">
    <source>
        <dbReference type="EMBL" id="OIV38957.1"/>
    </source>
</evidence>
<keyword evidence="2" id="KW-1185">Reference proteome</keyword>
<name>A0A1J7BK39_9ACTN</name>
<sequence>MAVEVPPDAKAGVARTAEERGELLWRQVEELAGQLRLVEEERGSEVEMEVGPFAVLFDDSEEAEEALMEALAFSDLYEVLAVPGGAEEVRRTGHPEAGFVLDVAGRVLDSPVAARAARKAALKARTLRVCG</sequence>
<proteinExistence type="predicted"/>
<organism evidence="1 2">
    <name type="scientific">Mangrovactinospora gilvigrisea</name>
    <dbReference type="NCBI Taxonomy" id="1428644"/>
    <lineage>
        <taxon>Bacteria</taxon>
        <taxon>Bacillati</taxon>
        <taxon>Actinomycetota</taxon>
        <taxon>Actinomycetes</taxon>
        <taxon>Kitasatosporales</taxon>
        <taxon>Streptomycetaceae</taxon>
        <taxon>Mangrovactinospora</taxon>
    </lineage>
</organism>
<reference evidence="1 2" key="1">
    <citation type="submission" date="2016-10" db="EMBL/GenBank/DDBJ databases">
        <title>Genome sequence of Streptomyces gilvigriseus MUSC 26.</title>
        <authorList>
            <person name="Lee L.-H."/>
            <person name="Ser H.-L."/>
        </authorList>
    </citation>
    <scope>NUCLEOTIDE SEQUENCE [LARGE SCALE GENOMIC DNA]</scope>
    <source>
        <strain evidence="1 2">MUSC 26</strain>
    </source>
</reference>
<dbReference type="EMBL" id="MLCF01000009">
    <property type="protein sequence ID" value="OIV38957.1"/>
    <property type="molecule type" value="Genomic_DNA"/>
</dbReference>
<accession>A0A1J7BK39</accession>
<dbReference type="Proteomes" id="UP000243342">
    <property type="component" value="Unassembled WGS sequence"/>
</dbReference>
<protein>
    <submittedName>
        <fullName evidence="1">Uncharacterized protein</fullName>
    </submittedName>
</protein>
<comment type="caution">
    <text evidence="1">The sequence shown here is derived from an EMBL/GenBank/DDBJ whole genome shotgun (WGS) entry which is preliminary data.</text>
</comment>
<evidence type="ECO:0000313" key="2">
    <source>
        <dbReference type="Proteomes" id="UP000243342"/>
    </source>
</evidence>
<gene>
    <name evidence="1" type="ORF">BIV57_03085</name>
</gene>